<evidence type="ECO:0000259" key="4">
    <source>
        <dbReference type="PROSITE" id="PS01180"/>
    </source>
</evidence>
<dbReference type="PROSITE" id="PS01180">
    <property type="entry name" value="CUB"/>
    <property type="match status" value="1"/>
</dbReference>
<protein>
    <submittedName>
        <fullName evidence="6">CUB domain-containing protein</fullName>
    </submittedName>
</protein>
<dbReference type="Gene3D" id="2.60.120.290">
    <property type="entry name" value="Spermadhesin, CUB domain"/>
    <property type="match status" value="1"/>
</dbReference>
<feature type="compositionally biased region" description="Low complexity" evidence="3">
    <location>
        <begin position="179"/>
        <end position="204"/>
    </location>
</feature>
<keyword evidence="1" id="KW-1015">Disulfide bond</keyword>
<evidence type="ECO:0000313" key="5">
    <source>
        <dbReference type="Proteomes" id="UP000095280"/>
    </source>
</evidence>
<proteinExistence type="predicted"/>
<organism evidence="5 6">
    <name type="scientific">Macrostomum lignano</name>
    <dbReference type="NCBI Taxonomy" id="282301"/>
    <lineage>
        <taxon>Eukaryota</taxon>
        <taxon>Metazoa</taxon>
        <taxon>Spiralia</taxon>
        <taxon>Lophotrochozoa</taxon>
        <taxon>Platyhelminthes</taxon>
        <taxon>Rhabditophora</taxon>
        <taxon>Macrostomorpha</taxon>
        <taxon>Macrostomida</taxon>
        <taxon>Macrostomidae</taxon>
        <taxon>Macrostomum</taxon>
    </lineage>
</organism>
<dbReference type="SUPFAM" id="SSF49854">
    <property type="entry name" value="Spermadhesin, CUB domain"/>
    <property type="match status" value="1"/>
</dbReference>
<sequence>MKYEASDAFCKGYKLITGGSGEISSHQGAVTLNYTSKMSCKWQFVGKPGIQISAKLIYLNLASYSYYNIFALYQGSDNTRLVTIRGGNSRWPTEFLTVSNILTVVFIARQPANELGFRLQYSFVDNVEPATTSLKQASSTTARAVVSSPSSPATAKIVSDTSSAPESTTTGKLSQTEPATTSSNEASSTTARAVVSSPSSPATAKIASDTSSAPESTTTGSYWYLKADNVGNAAEKNPGEFEYDYICMKSRGDPQLNTSAAS</sequence>
<dbReference type="InterPro" id="IPR035914">
    <property type="entry name" value="Sperma_CUB_dom_sf"/>
</dbReference>
<dbReference type="Proteomes" id="UP000095280">
    <property type="component" value="Unplaced"/>
</dbReference>
<feature type="domain" description="CUB" evidence="4">
    <location>
        <begin position="10"/>
        <end position="124"/>
    </location>
</feature>
<dbReference type="AlphaFoldDB" id="A0A1I8G0U7"/>
<evidence type="ECO:0000256" key="2">
    <source>
        <dbReference type="PROSITE-ProRule" id="PRU00059"/>
    </source>
</evidence>
<keyword evidence="5" id="KW-1185">Reference proteome</keyword>
<feature type="compositionally biased region" description="Polar residues" evidence="3">
    <location>
        <begin position="208"/>
        <end position="219"/>
    </location>
</feature>
<name>A0A1I8G0U7_9PLAT</name>
<evidence type="ECO:0000313" key="6">
    <source>
        <dbReference type="WBParaSite" id="maker-uti_cns_0000546-snap-gene-1.18-mRNA-1"/>
    </source>
</evidence>
<reference evidence="6" key="1">
    <citation type="submission" date="2016-11" db="UniProtKB">
        <authorList>
            <consortium name="WormBaseParasite"/>
        </authorList>
    </citation>
    <scope>IDENTIFICATION</scope>
</reference>
<accession>A0A1I8G0U7</accession>
<dbReference type="WBParaSite" id="maker-uti_cns_0000546-snap-gene-1.18-mRNA-1">
    <property type="protein sequence ID" value="maker-uti_cns_0000546-snap-gene-1.18-mRNA-1"/>
    <property type="gene ID" value="maker-uti_cns_0000546-snap-gene-1.18"/>
</dbReference>
<feature type="region of interest" description="Disordered" evidence="3">
    <location>
        <begin position="152"/>
        <end position="219"/>
    </location>
</feature>
<feature type="compositionally biased region" description="Polar residues" evidence="3">
    <location>
        <begin position="159"/>
        <end position="178"/>
    </location>
</feature>
<dbReference type="InterPro" id="IPR000859">
    <property type="entry name" value="CUB_dom"/>
</dbReference>
<evidence type="ECO:0000256" key="1">
    <source>
        <dbReference type="ARBA" id="ARBA00023157"/>
    </source>
</evidence>
<comment type="caution">
    <text evidence="2">Lacks conserved residue(s) required for the propagation of feature annotation.</text>
</comment>
<dbReference type="Pfam" id="PF00431">
    <property type="entry name" value="CUB"/>
    <property type="match status" value="1"/>
</dbReference>
<evidence type="ECO:0000256" key="3">
    <source>
        <dbReference type="SAM" id="MobiDB-lite"/>
    </source>
</evidence>